<dbReference type="Proteomes" id="UP001177260">
    <property type="component" value="Unassembled WGS sequence"/>
</dbReference>
<sequence length="288" mass="30767">MPPSTMEYGATINQQITNLRSLRNAKEKVWSNAPKWESPAADRFEGSPCFPETGSGINYGDNDQRASAFDPSTYNDIHASLVMHELPHAAVCGERVRMHGTYWPWYANNGCTKIVDTTEVYTYTTDDPDDGLITTTSKDKYGVNAYAVTIRYQSADHLPPTTSATTTSASASPTSTTSQTQSASSSPDSYSLSTGAKAGIGVGVAAGVILLVVAAAIWFFRRRWANAAAASDTNGTENPVQSNHFKAELVGTQVYPTAELAGSQPFPGQTLAHHVPAPEPVELGTGKE</sequence>
<comment type="caution">
    <text evidence="1">The sequence shown here is derived from an EMBL/GenBank/DDBJ whole genome shotgun (WGS) entry which is preliminary data.</text>
</comment>
<accession>A0ACC3BFR7</accession>
<name>A0ACC3BFR7_9EURO</name>
<proteinExistence type="predicted"/>
<gene>
    <name evidence="1" type="ORF">N8T08_005256</name>
</gene>
<keyword evidence="2" id="KW-1185">Reference proteome</keyword>
<evidence type="ECO:0000313" key="1">
    <source>
        <dbReference type="EMBL" id="KAK1149703.1"/>
    </source>
</evidence>
<evidence type="ECO:0000313" key="2">
    <source>
        <dbReference type="Proteomes" id="UP001177260"/>
    </source>
</evidence>
<dbReference type="EMBL" id="JAOPJF010000003">
    <property type="protein sequence ID" value="KAK1149703.1"/>
    <property type="molecule type" value="Genomic_DNA"/>
</dbReference>
<protein>
    <submittedName>
        <fullName evidence="1">Uncharacterized protein</fullName>
    </submittedName>
</protein>
<reference evidence="1 2" key="1">
    <citation type="journal article" date="2023" name="ACS Omega">
        <title>Identification of the Neoaspergillic Acid Biosynthesis Gene Cluster by Establishing an In Vitro CRISPR-Ribonucleoprotein Genetic System in Aspergillus melleus.</title>
        <authorList>
            <person name="Yuan B."/>
            <person name="Grau M.F."/>
            <person name="Murata R.M."/>
            <person name="Torok T."/>
            <person name="Venkateswaran K."/>
            <person name="Stajich J.E."/>
            <person name="Wang C.C.C."/>
        </authorList>
    </citation>
    <scope>NUCLEOTIDE SEQUENCE [LARGE SCALE GENOMIC DNA]</scope>
    <source>
        <strain evidence="1 2">IMV 1140</strain>
    </source>
</reference>
<organism evidence="1 2">
    <name type="scientific">Aspergillus melleus</name>
    <dbReference type="NCBI Taxonomy" id="138277"/>
    <lineage>
        <taxon>Eukaryota</taxon>
        <taxon>Fungi</taxon>
        <taxon>Dikarya</taxon>
        <taxon>Ascomycota</taxon>
        <taxon>Pezizomycotina</taxon>
        <taxon>Eurotiomycetes</taxon>
        <taxon>Eurotiomycetidae</taxon>
        <taxon>Eurotiales</taxon>
        <taxon>Aspergillaceae</taxon>
        <taxon>Aspergillus</taxon>
        <taxon>Aspergillus subgen. Circumdati</taxon>
    </lineage>
</organism>